<reference evidence="1 2" key="1">
    <citation type="journal article" date="2018" name="Sci. Rep.">
        <title>Genomic signatures of local adaptation to the degree of environmental predictability in rotifers.</title>
        <authorList>
            <person name="Franch-Gras L."/>
            <person name="Hahn C."/>
            <person name="Garcia-Roger E.M."/>
            <person name="Carmona M.J."/>
            <person name="Serra M."/>
            <person name="Gomez A."/>
        </authorList>
    </citation>
    <scope>NUCLEOTIDE SEQUENCE [LARGE SCALE GENOMIC DNA]</scope>
    <source>
        <strain evidence="1">HYR1</strain>
    </source>
</reference>
<proteinExistence type="predicted"/>
<name>A0A3M7RTW9_BRAPC</name>
<organism evidence="1 2">
    <name type="scientific">Brachionus plicatilis</name>
    <name type="common">Marine rotifer</name>
    <name type="synonym">Brachionus muelleri</name>
    <dbReference type="NCBI Taxonomy" id="10195"/>
    <lineage>
        <taxon>Eukaryota</taxon>
        <taxon>Metazoa</taxon>
        <taxon>Spiralia</taxon>
        <taxon>Gnathifera</taxon>
        <taxon>Rotifera</taxon>
        <taxon>Eurotatoria</taxon>
        <taxon>Monogononta</taxon>
        <taxon>Pseudotrocha</taxon>
        <taxon>Ploima</taxon>
        <taxon>Brachionidae</taxon>
        <taxon>Brachionus</taxon>
    </lineage>
</organism>
<gene>
    <name evidence="1" type="ORF">BpHYR1_011788</name>
</gene>
<evidence type="ECO:0000313" key="2">
    <source>
        <dbReference type="Proteomes" id="UP000276133"/>
    </source>
</evidence>
<dbReference type="AlphaFoldDB" id="A0A3M7RTW9"/>
<sequence>MNPSGETMTSCGLDGSLAEMGCDQVHECSKSSLNFDFKIIFSVRCGQDKRVHYTDDFLRPFGGQIIRPPN</sequence>
<keyword evidence="2" id="KW-1185">Reference proteome</keyword>
<evidence type="ECO:0000313" key="1">
    <source>
        <dbReference type="EMBL" id="RNA26870.1"/>
    </source>
</evidence>
<protein>
    <submittedName>
        <fullName evidence="1">Uncharacterized protein</fullName>
    </submittedName>
</protein>
<comment type="caution">
    <text evidence="1">The sequence shown here is derived from an EMBL/GenBank/DDBJ whole genome shotgun (WGS) entry which is preliminary data.</text>
</comment>
<accession>A0A3M7RTW9</accession>
<dbReference type="Proteomes" id="UP000276133">
    <property type="component" value="Unassembled WGS sequence"/>
</dbReference>
<dbReference type="EMBL" id="REGN01002659">
    <property type="protein sequence ID" value="RNA26870.1"/>
    <property type="molecule type" value="Genomic_DNA"/>
</dbReference>